<evidence type="ECO:0000256" key="7">
    <source>
        <dbReference type="ARBA" id="ARBA00022989"/>
    </source>
</evidence>
<evidence type="ECO:0000256" key="6">
    <source>
        <dbReference type="ARBA" id="ARBA00022737"/>
    </source>
</evidence>
<dbReference type="InterPro" id="IPR000644">
    <property type="entry name" value="CBS_dom"/>
</dbReference>
<reference evidence="18" key="3">
    <citation type="journal article" date="2014" name="Nature">
        <title>Elephant shark genome provides unique insights into gnathostome evolution.</title>
        <authorList>
            <consortium name="International Elephant Shark Genome Sequencing Consortium"/>
            <person name="Venkatesh B."/>
            <person name="Lee A.P."/>
            <person name="Ravi V."/>
            <person name="Maurya A.K."/>
            <person name="Lian M.M."/>
            <person name="Swann J.B."/>
            <person name="Ohta Y."/>
            <person name="Flajnik M.F."/>
            <person name="Sutoh Y."/>
            <person name="Kasahara M."/>
            <person name="Hoon S."/>
            <person name="Gangu V."/>
            <person name="Roy S.W."/>
            <person name="Irimia M."/>
            <person name="Korzh V."/>
            <person name="Kondrychyn I."/>
            <person name="Lim Z.W."/>
            <person name="Tay B.H."/>
            <person name="Tohari S."/>
            <person name="Kong K.W."/>
            <person name="Ho S."/>
            <person name="Lorente-Galdos B."/>
            <person name="Quilez J."/>
            <person name="Marques-Bonet T."/>
            <person name="Raney B.J."/>
            <person name="Ingham P.W."/>
            <person name="Tay A."/>
            <person name="Hillier L.W."/>
            <person name="Minx P."/>
            <person name="Boehm T."/>
            <person name="Wilson R.K."/>
            <person name="Brenner S."/>
            <person name="Warren W.C."/>
        </authorList>
    </citation>
    <scope>NUCLEOTIDE SEQUENCE [LARGE SCALE GENOMIC DNA]</scope>
</reference>
<dbReference type="InterPro" id="IPR002550">
    <property type="entry name" value="CNNM"/>
</dbReference>
<evidence type="ECO:0000256" key="10">
    <source>
        <dbReference type="ARBA" id="ARBA00023136"/>
    </source>
</evidence>
<dbReference type="InterPro" id="IPR045095">
    <property type="entry name" value="ACDP"/>
</dbReference>
<comment type="similarity">
    <text evidence="2 13">Belongs to the ACDP family.</text>
</comment>
<evidence type="ECO:0000259" key="15">
    <source>
        <dbReference type="PROSITE" id="PS51371"/>
    </source>
</evidence>
<keyword evidence="6" id="KW-0677">Repeat</keyword>
<evidence type="ECO:0000259" key="16">
    <source>
        <dbReference type="PROSITE" id="PS51846"/>
    </source>
</evidence>
<comment type="subcellular location">
    <subcellularLocation>
        <location evidence="1 13">Cell membrane</location>
        <topology evidence="1 13">Multi-pass membrane protein</topology>
    </subcellularLocation>
</comment>
<name>A0A4W3JD13_CALMI</name>
<dbReference type="PROSITE" id="PS51371">
    <property type="entry name" value="CBS"/>
    <property type="match status" value="1"/>
</dbReference>
<feature type="transmembrane region" description="Helical" evidence="13">
    <location>
        <begin position="294"/>
        <end position="314"/>
    </location>
</feature>
<dbReference type="STRING" id="7868.ENSCMIP00000035958"/>
<feature type="transmembrane region" description="Helical" evidence="13">
    <location>
        <begin position="210"/>
        <end position="227"/>
    </location>
</feature>
<keyword evidence="8" id="KW-0406">Ion transport</keyword>
<evidence type="ECO:0000256" key="5">
    <source>
        <dbReference type="ARBA" id="ARBA00022692"/>
    </source>
</evidence>
<keyword evidence="7 12" id="KW-1133">Transmembrane helix</keyword>
<dbReference type="Pfam" id="PF01595">
    <property type="entry name" value="CNNM"/>
    <property type="match status" value="1"/>
</dbReference>
<dbReference type="Pfam" id="PF25511">
    <property type="entry name" value="Ig_CNNM4_N"/>
    <property type="match status" value="1"/>
</dbReference>
<evidence type="ECO:0000313" key="18">
    <source>
        <dbReference type="Proteomes" id="UP000314986"/>
    </source>
</evidence>
<evidence type="ECO:0000256" key="13">
    <source>
        <dbReference type="RuleBase" id="RU369091"/>
    </source>
</evidence>
<dbReference type="GO" id="GO:0005886">
    <property type="term" value="C:plasma membrane"/>
    <property type="evidence" value="ECO:0007669"/>
    <property type="project" value="UniProtKB-SubCell"/>
</dbReference>
<organism evidence="17 18">
    <name type="scientific">Callorhinchus milii</name>
    <name type="common">Ghost shark</name>
    <dbReference type="NCBI Taxonomy" id="7868"/>
    <lineage>
        <taxon>Eukaryota</taxon>
        <taxon>Metazoa</taxon>
        <taxon>Chordata</taxon>
        <taxon>Craniata</taxon>
        <taxon>Vertebrata</taxon>
        <taxon>Chondrichthyes</taxon>
        <taxon>Holocephali</taxon>
        <taxon>Chimaeriformes</taxon>
        <taxon>Callorhinchidae</taxon>
        <taxon>Callorhinchus</taxon>
    </lineage>
</organism>
<dbReference type="FunFam" id="3.10.580.10:FF:000001">
    <property type="entry name" value="Putative metal transporter CNNM3 isoform 2"/>
    <property type="match status" value="1"/>
</dbReference>
<dbReference type="Pfam" id="PF25562">
    <property type="entry name" value="CNBH_CNNM2_C"/>
    <property type="match status" value="1"/>
</dbReference>
<keyword evidence="18" id="KW-1185">Reference proteome</keyword>
<reference evidence="18" key="1">
    <citation type="journal article" date="2006" name="Science">
        <title>Ancient noncoding elements conserved in the human genome.</title>
        <authorList>
            <person name="Venkatesh B."/>
            <person name="Kirkness E.F."/>
            <person name="Loh Y.H."/>
            <person name="Halpern A.L."/>
            <person name="Lee A.P."/>
            <person name="Johnson J."/>
            <person name="Dandona N."/>
            <person name="Viswanathan L.D."/>
            <person name="Tay A."/>
            <person name="Venter J.C."/>
            <person name="Strausberg R.L."/>
            <person name="Brenner S."/>
        </authorList>
    </citation>
    <scope>NUCLEOTIDE SEQUENCE [LARGE SCALE GENOMIC DNA]</scope>
</reference>
<proteinExistence type="inferred from homology"/>
<reference evidence="17" key="4">
    <citation type="submission" date="2025-08" db="UniProtKB">
        <authorList>
            <consortium name="Ensembl"/>
        </authorList>
    </citation>
    <scope>IDENTIFICATION</scope>
</reference>
<evidence type="ECO:0000256" key="14">
    <source>
        <dbReference type="SAM" id="MobiDB-lite"/>
    </source>
</evidence>
<dbReference type="GeneTree" id="ENSGT00940000157525"/>
<dbReference type="CDD" id="cd04590">
    <property type="entry name" value="CBS_pair_CorC_HlyC_assoc"/>
    <property type="match status" value="1"/>
</dbReference>
<dbReference type="PROSITE" id="PS51846">
    <property type="entry name" value="CNNM"/>
    <property type="match status" value="1"/>
</dbReference>
<dbReference type="SUPFAM" id="SSF54631">
    <property type="entry name" value="CBS-domain pair"/>
    <property type="match status" value="1"/>
</dbReference>
<evidence type="ECO:0000256" key="12">
    <source>
        <dbReference type="PROSITE-ProRule" id="PRU01193"/>
    </source>
</evidence>
<dbReference type="GO" id="GO:0022857">
    <property type="term" value="F:transmembrane transporter activity"/>
    <property type="evidence" value="ECO:0007669"/>
    <property type="project" value="UniProtKB-UniRule"/>
</dbReference>
<evidence type="ECO:0000256" key="2">
    <source>
        <dbReference type="ARBA" id="ARBA00010484"/>
    </source>
</evidence>
<dbReference type="Proteomes" id="UP000314986">
    <property type="component" value="Unassembled WGS sequence"/>
</dbReference>
<sequence>MAAAAAGLRRVTCCRPRPLLSSGAALPSPQAWPWPLPLLPLLLLSASGQLRAAGALTVAAIRPESTALGGLSVEDGLLKVAEGSRFKLRVYGTGLPGAGGRGPGGEAHGAPWLAFTEVRGPGQPQHQHQACLHQTTRSPDINVLGYSFPDRGHRSAVVELEAKALRKNERIKYYSLCAKVGGPGAAKGWVHFKTEDFLLVVVEQQKVSPLWLHILVIILFLCMSAVVRGLNLSLLALDPVELRVIQNSGTQLEKKYSLRIQGVREHGNYLLCTLLLGNVLLNSSLAVWLCKIFYSTWLTIVVCTLCVLFIGEIVPQAVCSRHGLAIAAKTIWLTKFFMAVTFPASYPISKVLDMVLQQEISTFYTREKLLEMLRVTDPYNDLVKEELNMIEGALELRTKTVEDVMTPLKDCFMLSADAILDFNTMSMIMQSGYTRIPVYKNEQSNIVDILFVKDLAFVDPDDDMHLKTVTTFYNHPLHCVFNDTKLDAMLEEFKKGKSHLAIVQRVNNEGEGDPFYEVLGIITLEDIIEEIIKSEILDETDFYTDNRTKKIAHRDRKPQDFSLFKLSDSELKIKVSPQLLLATHRFLATEVEPFKSTYISEKILLRLLKHPSVIQELKYDEKNKTSNSQYLYQWNKPIDYFVLILQGKVEVEISKEALKFENGAFTYYGVPALTAVLPSVNRSPSHSSGIQRSDSLYRTDYGGSSNQLNINYIYLPDYSVRLLTDLQFVKITRAQYTNALSASRMDNSPQTPDPDNQIPSSSSRDLSNMPTESTSLLIEKLPVIRKSLSNHSAQGKV</sequence>
<keyword evidence="4" id="KW-1003">Cell membrane</keyword>
<keyword evidence="9 11" id="KW-0129">CBS domain</keyword>
<evidence type="ECO:0000256" key="11">
    <source>
        <dbReference type="PROSITE-ProRule" id="PRU00703"/>
    </source>
</evidence>
<evidence type="ECO:0000256" key="8">
    <source>
        <dbReference type="ARBA" id="ARBA00023065"/>
    </source>
</evidence>
<dbReference type="AlphaFoldDB" id="A0A4W3JD13"/>
<feature type="transmembrane region" description="Helical" evidence="13">
    <location>
        <begin position="269"/>
        <end position="288"/>
    </location>
</feature>
<dbReference type="Pfam" id="PF00571">
    <property type="entry name" value="CBS"/>
    <property type="match status" value="1"/>
</dbReference>
<dbReference type="PANTHER" id="PTHR12064">
    <property type="entry name" value="METAL TRANSPORTER CNNM"/>
    <property type="match status" value="1"/>
</dbReference>
<dbReference type="InParanoid" id="A0A4W3JD13"/>
<dbReference type="GO" id="GO:0006811">
    <property type="term" value="P:monoatomic ion transport"/>
    <property type="evidence" value="ECO:0007669"/>
    <property type="project" value="UniProtKB-KW"/>
</dbReference>
<evidence type="ECO:0000256" key="1">
    <source>
        <dbReference type="ARBA" id="ARBA00004651"/>
    </source>
</evidence>
<evidence type="ECO:0000256" key="9">
    <source>
        <dbReference type="ARBA" id="ARBA00023122"/>
    </source>
</evidence>
<dbReference type="Ensembl" id="ENSCMIT00000036488.1">
    <property type="protein sequence ID" value="ENSCMIP00000035958.1"/>
    <property type="gene ID" value="ENSCMIG00000015216.1"/>
</dbReference>
<protein>
    <recommendedName>
        <fullName evidence="13">Metal transporter</fullName>
    </recommendedName>
</protein>
<comment type="function">
    <text evidence="13">Metal transporter.</text>
</comment>
<dbReference type="Gene3D" id="3.10.580.10">
    <property type="entry name" value="CBS-domain"/>
    <property type="match status" value="1"/>
</dbReference>
<keyword evidence="10 12" id="KW-0472">Membrane</keyword>
<dbReference type="OMA" id="TENERWY"/>
<keyword evidence="5 12" id="KW-0812">Transmembrane</keyword>
<reference evidence="18" key="2">
    <citation type="journal article" date="2007" name="PLoS Biol.">
        <title>Survey sequencing and comparative analysis of the elephant shark (Callorhinchus milii) genome.</title>
        <authorList>
            <person name="Venkatesh B."/>
            <person name="Kirkness E.F."/>
            <person name="Loh Y.H."/>
            <person name="Halpern A.L."/>
            <person name="Lee A.P."/>
            <person name="Johnson J."/>
            <person name="Dandona N."/>
            <person name="Viswanathan L.D."/>
            <person name="Tay A."/>
            <person name="Venter J.C."/>
            <person name="Strausberg R.L."/>
            <person name="Brenner S."/>
        </authorList>
    </citation>
    <scope>NUCLEOTIDE SEQUENCE [LARGE SCALE GENOMIC DNA]</scope>
</reference>
<keyword evidence="3" id="KW-0813">Transport</keyword>
<dbReference type="GO" id="GO:0010960">
    <property type="term" value="P:magnesium ion homeostasis"/>
    <property type="evidence" value="ECO:0007669"/>
    <property type="project" value="InterPro"/>
</dbReference>
<gene>
    <name evidence="17" type="primary">LOC103188919</name>
</gene>
<dbReference type="InterPro" id="IPR057492">
    <property type="entry name" value="Ig_CNNM1/2/4_N"/>
</dbReference>
<evidence type="ECO:0000256" key="4">
    <source>
        <dbReference type="ARBA" id="ARBA00022475"/>
    </source>
</evidence>
<evidence type="ECO:0000256" key="3">
    <source>
        <dbReference type="ARBA" id="ARBA00022448"/>
    </source>
</evidence>
<reference evidence="17" key="5">
    <citation type="submission" date="2025-09" db="UniProtKB">
        <authorList>
            <consortium name="Ensembl"/>
        </authorList>
    </citation>
    <scope>IDENTIFICATION</scope>
</reference>
<feature type="transmembrane region" description="Helical" evidence="13">
    <location>
        <begin position="326"/>
        <end position="346"/>
    </location>
</feature>
<dbReference type="InterPro" id="IPR046342">
    <property type="entry name" value="CBS_dom_sf"/>
</dbReference>
<dbReference type="InterPro" id="IPR044751">
    <property type="entry name" value="Ion_transp-like_CBS"/>
</dbReference>
<evidence type="ECO:0000313" key="17">
    <source>
        <dbReference type="Ensembl" id="ENSCMIP00000035958.1"/>
    </source>
</evidence>
<dbReference type="PANTHER" id="PTHR12064:SF28">
    <property type="entry name" value="METAL TRANSPORTER CNNM1"/>
    <property type="match status" value="1"/>
</dbReference>
<feature type="region of interest" description="Disordered" evidence="14">
    <location>
        <begin position="742"/>
        <end position="772"/>
    </location>
</feature>
<feature type="domain" description="CNNM transmembrane" evidence="16">
    <location>
        <begin position="206"/>
        <end position="386"/>
    </location>
</feature>
<feature type="domain" description="CBS" evidence="15">
    <location>
        <begin position="473"/>
        <end position="539"/>
    </location>
</feature>
<accession>A0A4W3JD13</accession>